<feature type="compositionally biased region" description="Basic and acidic residues" evidence="1">
    <location>
        <begin position="133"/>
        <end position="175"/>
    </location>
</feature>
<sequence>MATELGKHVDTIGNALLQIRDTFADPSRLKFDDVHKDMERLEAFFNAKPLIDASFAYICERDDAGRLAGAKYPNAYLKEFMGLSPKEAFDRLARGKDLFAEPEIPEPEPEPESENEADTDAGDLLDFGETEEERLAREAEERRRREQERRKAEDAARKKQEEARKHAEKVSTAKQEAIRQELDKLLDAAKGERARLLASALAEADCRDVKDLRATVRRWVDAENRKHRKPQHPNAGMEKRSLRIGQPGADGMVDIQMKATRGDAALIKALADKGLVANSNLPEGIEDYRSPQQRRYDQCIAILKHFDDCEKPRNGGAASLVISVTADDIADADSTTLFSTNTGIEVDIFDIVRLGTEGAAEYLLTIDGATQVPLNLYRTRRTASIGQRIALLAVQGVCSWAGCSAPLTECEAHHILAWIRGGDTNIANLTGLCREHHRRNNDDCDNSFNTSHMEYDAEAGRAGLRRPTGDLEFNDSDGARNCAVSKLRRRKKHPRPTSAPPHCEPPPSERPHSDPPRPSSGDSGPLAGAAPLRLPAEFPFGPDGPPF</sequence>
<feature type="compositionally biased region" description="Acidic residues" evidence="1">
    <location>
        <begin position="103"/>
        <end position="132"/>
    </location>
</feature>
<dbReference type="SMART" id="SM00507">
    <property type="entry name" value="HNHc"/>
    <property type="match status" value="1"/>
</dbReference>
<feature type="region of interest" description="Disordered" evidence="1">
    <location>
        <begin position="223"/>
        <end position="246"/>
    </location>
</feature>
<evidence type="ECO:0000256" key="1">
    <source>
        <dbReference type="SAM" id="MobiDB-lite"/>
    </source>
</evidence>
<dbReference type="EMBL" id="CP019688">
    <property type="protein sequence ID" value="AQQ15243.1"/>
    <property type="molecule type" value="Genomic_DNA"/>
</dbReference>
<protein>
    <recommendedName>
        <fullName evidence="2">HNH nuclease domain-containing protein</fullName>
    </recommendedName>
</protein>
<dbReference type="Proteomes" id="UP000217209">
    <property type="component" value="Chromosome"/>
</dbReference>
<reference evidence="3 4" key="1">
    <citation type="submission" date="2016-12" db="EMBL/GenBank/DDBJ databases">
        <authorList>
            <person name="Song W.-J."/>
            <person name="Kurnit D.M."/>
        </authorList>
    </citation>
    <scope>NUCLEOTIDE SEQUENCE [LARGE SCALE GENOMIC DNA]</scope>
    <source>
        <strain evidence="3 4">DSM 30827</strain>
    </source>
</reference>
<dbReference type="CDD" id="cd00085">
    <property type="entry name" value="HNHc"/>
    <property type="match status" value="1"/>
</dbReference>
<dbReference type="InterPro" id="IPR003615">
    <property type="entry name" value="HNH_nuc"/>
</dbReference>
<dbReference type="OrthoDB" id="4398180at2"/>
<evidence type="ECO:0000259" key="2">
    <source>
        <dbReference type="SMART" id="SM00507"/>
    </source>
</evidence>
<proteinExistence type="predicted"/>
<dbReference type="Gene3D" id="1.10.30.50">
    <property type="match status" value="1"/>
</dbReference>
<organism evidence="3 4">
    <name type="scientific">Corynebacterium glaucum</name>
    <dbReference type="NCBI Taxonomy" id="187491"/>
    <lineage>
        <taxon>Bacteria</taxon>
        <taxon>Bacillati</taxon>
        <taxon>Actinomycetota</taxon>
        <taxon>Actinomycetes</taxon>
        <taxon>Mycobacteriales</taxon>
        <taxon>Corynebacteriaceae</taxon>
        <taxon>Corynebacterium</taxon>
    </lineage>
</organism>
<keyword evidence="4" id="KW-1185">Reference proteome</keyword>
<feature type="region of interest" description="Disordered" evidence="1">
    <location>
        <begin position="485"/>
        <end position="547"/>
    </location>
</feature>
<accession>A0A1Q2HWN2</accession>
<feature type="compositionally biased region" description="Low complexity" evidence="1">
    <location>
        <begin position="519"/>
        <end position="536"/>
    </location>
</feature>
<dbReference type="KEGG" id="cgv:CGLAU_06400"/>
<feature type="compositionally biased region" description="Basic residues" evidence="1">
    <location>
        <begin position="486"/>
        <end position="495"/>
    </location>
</feature>
<name>A0A1Q2HWN2_9CORY</name>
<feature type="domain" description="HNH nuclease" evidence="2">
    <location>
        <begin position="386"/>
        <end position="438"/>
    </location>
</feature>
<evidence type="ECO:0000313" key="3">
    <source>
        <dbReference type="EMBL" id="AQQ15243.1"/>
    </source>
</evidence>
<feature type="compositionally biased region" description="Pro residues" evidence="1">
    <location>
        <begin position="497"/>
        <end position="506"/>
    </location>
</feature>
<feature type="region of interest" description="Disordered" evidence="1">
    <location>
        <begin position="100"/>
        <end position="175"/>
    </location>
</feature>
<evidence type="ECO:0000313" key="4">
    <source>
        <dbReference type="Proteomes" id="UP000217209"/>
    </source>
</evidence>
<dbReference type="RefSeq" id="WP_095659961.1">
    <property type="nucleotide sequence ID" value="NZ_CP019688.1"/>
</dbReference>
<dbReference type="AlphaFoldDB" id="A0A1Q2HWN2"/>
<gene>
    <name evidence="3" type="ORF">CGLAU_06400</name>
</gene>